<dbReference type="InterPro" id="IPR003594">
    <property type="entry name" value="HATPase_dom"/>
</dbReference>
<reference evidence="13 14" key="1">
    <citation type="submission" date="2018-08" db="EMBL/GenBank/DDBJ databases">
        <title>Whole Genome Sequence of the Moderate Halophilic Marine Bacterium Marinobacter litoralis Sw-45.</title>
        <authorList>
            <person name="Musa H."/>
        </authorList>
    </citation>
    <scope>NUCLEOTIDE SEQUENCE [LARGE SCALE GENOMIC DNA]</scope>
    <source>
        <strain evidence="13 14">Sw-45</strain>
    </source>
</reference>
<keyword evidence="14" id="KW-1185">Reference proteome</keyword>
<dbReference type="Proteomes" id="UP000265903">
    <property type="component" value="Unassembled WGS sequence"/>
</dbReference>
<dbReference type="Gene3D" id="3.30.565.10">
    <property type="entry name" value="Histidine kinase-like ATPase, C-terminal domain"/>
    <property type="match status" value="1"/>
</dbReference>
<keyword evidence="7" id="KW-0547">Nucleotide-binding</keyword>
<dbReference type="CDD" id="cd06225">
    <property type="entry name" value="HAMP"/>
    <property type="match status" value="1"/>
</dbReference>
<dbReference type="AlphaFoldDB" id="A0A3M2RJS6"/>
<dbReference type="InterPro" id="IPR036890">
    <property type="entry name" value="HATPase_C_sf"/>
</dbReference>
<keyword evidence="6 13" id="KW-0808">Transferase</keyword>
<keyword evidence="10" id="KW-0812">Transmembrane</keyword>
<sequence>MSLKFLLKAYAQVVAVAALVALMCVVLFNGLNNVRGQAWHERSLQPLMEWLAAVPAPAEQYHWMPALFGMKTGDSRAFQLTPVASERLSYGQVVAEPSGEGFVFYVASESGGLISLNLEQPYRDLARATALIVRWHLDAAPLEARAQTSDYLAQALGVRINPLQKQADLPAQTVLDRLSSSGLALLRRDDGGLAGVVRLSEGDLIAVNMPEAFNPWGWPIVTLLLVLVGGVLALGLFLALRFVDRHLRKVESVALRIARGEMGARVESQDGTLVSRLGSAFNGMAEHIQRLVQVQREMIHAVSHELRTPVARIRFGVQMIESASSPEALQKQMTGIDGDIQELDELIDEILTYARLEQGGPVFSLRDDSVTEIVEQVVTEQRIIREGVDIECRIEDGDGRWSQSDVEPRYIHRAVQNLVGNAARYADGRVLVTCHLDDENCRIDVEDDGRGIPESDWEKVFTAFARLDDSRTRTSGGYGLGLSIVRRILYWHGGQAFVGRSEQLGGAKFSLVWPRRKLESSVL</sequence>
<dbReference type="Gene3D" id="6.10.340.10">
    <property type="match status" value="1"/>
</dbReference>
<dbReference type="SUPFAM" id="SSF55874">
    <property type="entry name" value="ATPase domain of HSP90 chaperone/DNA topoisomerase II/histidine kinase"/>
    <property type="match status" value="1"/>
</dbReference>
<gene>
    <name evidence="13" type="primary">rstB_1</name>
    <name evidence="13" type="ORF">DOQ08_00164</name>
</gene>
<organism evidence="13 14">
    <name type="scientific">Marinobacter litoralis</name>
    <dbReference type="NCBI Taxonomy" id="187981"/>
    <lineage>
        <taxon>Bacteria</taxon>
        <taxon>Pseudomonadati</taxon>
        <taxon>Pseudomonadota</taxon>
        <taxon>Gammaproteobacteria</taxon>
        <taxon>Pseudomonadales</taxon>
        <taxon>Marinobacteraceae</taxon>
        <taxon>Marinobacter</taxon>
    </lineage>
</organism>
<dbReference type="InterPro" id="IPR003660">
    <property type="entry name" value="HAMP_dom"/>
</dbReference>
<dbReference type="GO" id="GO:0000155">
    <property type="term" value="F:phosphorelay sensor kinase activity"/>
    <property type="evidence" value="ECO:0007669"/>
    <property type="project" value="InterPro"/>
</dbReference>
<keyword evidence="4" id="KW-1003">Cell membrane</keyword>
<dbReference type="InterPro" id="IPR036097">
    <property type="entry name" value="HisK_dim/P_sf"/>
</dbReference>
<dbReference type="GO" id="GO:0005524">
    <property type="term" value="F:ATP binding"/>
    <property type="evidence" value="ECO:0007669"/>
    <property type="project" value="UniProtKB-KW"/>
</dbReference>
<dbReference type="SMART" id="SM00387">
    <property type="entry name" value="HATPase_c"/>
    <property type="match status" value="1"/>
</dbReference>
<dbReference type="PRINTS" id="PR00344">
    <property type="entry name" value="BCTRLSENSOR"/>
</dbReference>
<dbReference type="EC" id="2.7.13.3" evidence="3"/>
<evidence type="ECO:0000259" key="12">
    <source>
        <dbReference type="PROSITE" id="PS50885"/>
    </source>
</evidence>
<keyword evidence="8" id="KW-0418">Kinase</keyword>
<keyword evidence="10" id="KW-0472">Membrane</keyword>
<evidence type="ECO:0000256" key="5">
    <source>
        <dbReference type="ARBA" id="ARBA00022553"/>
    </source>
</evidence>
<keyword evidence="10" id="KW-1133">Transmembrane helix</keyword>
<dbReference type="Pfam" id="PF00512">
    <property type="entry name" value="HisKA"/>
    <property type="match status" value="1"/>
</dbReference>
<feature type="transmembrane region" description="Helical" evidence="10">
    <location>
        <begin position="216"/>
        <end position="240"/>
    </location>
</feature>
<dbReference type="CDD" id="cd00082">
    <property type="entry name" value="HisKA"/>
    <property type="match status" value="1"/>
</dbReference>
<keyword evidence="9" id="KW-0067">ATP-binding</keyword>
<evidence type="ECO:0000256" key="1">
    <source>
        <dbReference type="ARBA" id="ARBA00000085"/>
    </source>
</evidence>
<name>A0A3M2RJS6_9GAMM</name>
<evidence type="ECO:0000256" key="7">
    <source>
        <dbReference type="ARBA" id="ARBA00022741"/>
    </source>
</evidence>
<dbReference type="Gene3D" id="1.10.287.130">
    <property type="match status" value="1"/>
</dbReference>
<accession>A0A3M2RJS6</accession>
<evidence type="ECO:0000259" key="11">
    <source>
        <dbReference type="PROSITE" id="PS50109"/>
    </source>
</evidence>
<dbReference type="InterPro" id="IPR005467">
    <property type="entry name" value="His_kinase_dom"/>
</dbReference>
<comment type="caution">
    <text evidence="13">The sequence shown here is derived from an EMBL/GenBank/DDBJ whole genome shotgun (WGS) entry which is preliminary data.</text>
</comment>
<dbReference type="RefSeq" id="WP_114333021.1">
    <property type="nucleotide sequence ID" value="NZ_QMDL01000001.1"/>
</dbReference>
<evidence type="ECO:0000256" key="4">
    <source>
        <dbReference type="ARBA" id="ARBA00022475"/>
    </source>
</evidence>
<evidence type="ECO:0000313" key="14">
    <source>
        <dbReference type="Proteomes" id="UP000265903"/>
    </source>
</evidence>
<dbReference type="InterPro" id="IPR003661">
    <property type="entry name" value="HisK_dim/P_dom"/>
</dbReference>
<evidence type="ECO:0000256" key="10">
    <source>
        <dbReference type="SAM" id="Phobius"/>
    </source>
</evidence>
<dbReference type="PANTHER" id="PTHR44936">
    <property type="entry name" value="SENSOR PROTEIN CREC"/>
    <property type="match status" value="1"/>
</dbReference>
<evidence type="ECO:0000256" key="2">
    <source>
        <dbReference type="ARBA" id="ARBA00004651"/>
    </source>
</evidence>
<evidence type="ECO:0000313" key="13">
    <source>
        <dbReference type="EMBL" id="RMJ05494.1"/>
    </source>
</evidence>
<keyword evidence="5" id="KW-0597">Phosphoprotein</keyword>
<feature type="domain" description="HAMP" evidence="12">
    <location>
        <begin position="241"/>
        <end position="293"/>
    </location>
</feature>
<dbReference type="InterPro" id="IPR004358">
    <property type="entry name" value="Sig_transdc_His_kin-like_C"/>
</dbReference>
<dbReference type="PROSITE" id="PS50109">
    <property type="entry name" value="HIS_KIN"/>
    <property type="match status" value="1"/>
</dbReference>
<dbReference type="PROSITE" id="PS50885">
    <property type="entry name" value="HAMP"/>
    <property type="match status" value="1"/>
</dbReference>
<protein>
    <recommendedName>
        <fullName evidence="3">histidine kinase</fullName>
        <ecNumber evidence="3">2.7.13.3</ecNumber>
    </recommendedName>
</protein>
<comment type="subcellular location">
    <subcellularLocation>
        <location evidence="2">Cell membrane</location>
        <topology evidence="2">Multi-pass membrane protein</topology>
    </subcellularLocation>
</comment>
<evidence type="ECO:0000256" key="9">
    <source>
        <dbReference type="ARBA" id="ARBA00022840"/>
    </source>
</evidence>
<evidence type="ECO:0000256" key="6">
    <source>
        <dbReference type="ARBA" id="ARBA00022679"/>
    </source>
</evidence>
<comment type="catalytic activity">
    <reaction evidence="1">
        <text>ATP + protein L-histidine = ADP + protein N-phospho-L-histidine.</text>
        <dbReference type="EC" id="2.7.13.3"/>
    </reaction>
</comment>
<proteinExistence type="predicted"/>
<dbReference type="InterPro" id="IPR050980">
    <property type="entry name" value="2C_sensor_his_kinase"/>
</dbReference>
<evidence type="ECO:0000256" key="8">
    <source>
        <dbReference type="ARBA" id="ARBA00022777"/>
    </source>
</evidence>
<dbReference type="EMBL" id="QMDL01000001">
    <property type="protein sequence ID" value="RMJ05494.1"/>
    <property type="molecule type" value="Genomic_DNA"/>
</dbReference>
<dbReference type="GO" id="GO:0005886">
    <property type="term" value="C:plasma membrane"/>
    <property type="evidence" value="ECO:0007669"/>
    <property type="project" value="UniProtKB-SubCell"/>
</dbReference>
<feature type="domain" description="Histidine kinase" evidence="11">
    <location>
        <begin position="301"/>
        <end position="517"/>
    </location>
</feature>
<dbReference type="SMART" id="SM00388">
    <property type="entry name" value="HisKA"/>
    <property type="match status" value="1"/>
</dbReference>
<dbReference type="OrthoDB" id="9804645at2"/>
<dbReference type="Pfam" id="PF02518">
    <property type="entry name" value="HATPase_c"/>
    <property type="match status" value="1"/>
</dbReference>
<dbReference type="SMART" id="SM00304">
    <property type="entry name" value="HAMP"/>
    <property type="match status" value="1"/>
</dbReference>
<dbReference type="PANTHER" id="PTHR44936:SF10">
    <property type="entry name" value="SENSOR PROTEIN RSTB"/>
    <property type="match status" value="1"/>
</dbReference>
<dbReference type="SUPFAM" id="SSF47384">
    <property type="entry name" value="Homodimeric domain of signal transducing histidine kinase"/>
    <property type="match status" value="1"/>
</dbReference>
<evidence type="ECO:0000256" key="3">
    <source>
        <dbReference type="ARBA" id="ARBA00012438"/>
    </source>
</evidence>